<dbReference type="InterPro" id="IPR001227">
    <property type="entry name" value="Ac_transferase_dom_sf"/>
</dbReference>
<dbReference type="InterPro" id="IPR014043">
    <property type="entry name" value="Acyl_transferase_dom"/>
</dbReference>
<organism evidence="6 7">
    <name type="scientific">Puia dinghuensis</name>
    <dbReference type="NCBI Taxonomy" id="1792502"/>
    <lineage>
        <taxon>Bacteria</taxon>
        <taxon>Pseudomonadati</taxon>
        <taxon>Bacteroidota</taxon>
        <taxon>Chitinophagia</taxon>
        <taxon>Chitinophagales</taxon>
        <taxon>Chitinophagaceae</taxon>
        <taxon>Puia</taxon>
    </lineage>
</organism>
<evidence type="ECO:0000256" key="3">
    <source>
        <dbReference type="ARBA" id="ARBA00023315"/>
    </source>
</evidence>
<gene>
    <name evidence="6" type="ORF">GCM10011511_00020</name>
</gene>
<name>A0A8J2U643_9BACT</name>
<dbReference type="PANTHER" id="PTHR42681">
    <property type="entry name" value="MALONYL-COA-ACYL CARRIER PROTEIN TRANSACYLASE, MITOCHONDRIAL"/>
    <property type="match status" value="1"/>
</dbReference>
<dbReference type="RefSeq" id="WP_188927347.1">
    <property type="nucleotide sequence ID" value="NZ_BMJC01000001.1"/>
</dbReference>
<comment type="caution">
    <text evidence="6">The sequence shown here is derived from an EMBL/GenBank/DDBJ whole genome shotgun (WGS) entry which is preliminary data.</text>
</comment>
<reference evidence="6" key="2">
    <citation type="submission" date="2020-09" db="EMBL/GenBank/DDBJ databases">
        <authorList>
            <person name="Sun Q."/>
            <person name="Zhou Y."/>
        </authorList>
    </citation>
    <scope>NUCLEOTIDE SEQUENCE</scope>
    <source>
        <strain evidence="6">CGMCC 1.15448</strain>
    </source>
</reference>
<dbReference type="Pfam" id="PF00698">
    <property type="entry name" value="Acyl_transf_1"/>
    <property type="match status" value="1"/>
</dbReference>
<keyword evidence="2" id="KW-0808">Transferase</keyword>
<dbReference type="GO" id="GO:0006633">
    <property type="term" value="P:fatty acid biosynthetic process"/>
    <property type="evidence" value="ECO:0007669"/>
    <property type="project" value="TreeGrafter"/>
</dbReference>
<dbReference type="InterPro" id="IPR050858">
    <property type="entry name" value="Mal-CoA-ACP_Trans/PKS_FabD"/>
</dbReference>
<proteinExistence type="predicted"/>
<evidence type="ECO:0000256" key="2">
    <source>
        <dbReference type="ARBA" id="ARBA00022679"/>
    </source>
</evidence>
<dbReference type="EMBL" id="BMJC01000001">
    <property type="protein sequence ID" value="GGA81037.1"/>
    <property type="molecule type" value="Genomic_DNA"/>
</dbReference>
<dbReference type="Gene3D" id="3.30.70.250">
    <property type="entry name" value="Malonyl-CoA ACP transacylase, ACP-binding"/>
    <property type="match status" value="1"/>
</dbReference>
<evidence type="ECO:0000313" key="6">
    <source>
        <dbReference type="EMBL" id="GGA81037.1"/>
    </source>
</evidence>
<dbReference type="Gene3D" id="3.40.366.10">
    <property type="entry name" value="Malonyl-Coenzyme A Acyl Carrier Protein, domain 2"/>
    <property type="match status" value="1"/>
</dbReference>
<dbReference type="AlphaFoldDB" id="A0A8J2U643"/>
<keyword evidence="7" id="KW-1185">Reference proteome</keyword>
<dbReference type="SUPFAM" id="SSF55048">
    <property type="entry name" value="Probable ACP-binding domain of malonyl-CoA ACP transacylase"/>
    <property type="match status" value="1"/>
</dbReference>
<evidence type="ECO:0000259" key="5">
    <source>
        <dbReference type="SMART" id="SM00827"/>
    </source>
</evidence>
<evidence type="ECO:0000256" key="1">
    <source>
        <dbReference type="ARBA" id="ARBA00013258"/>
    </source>
</evidence>
<dbReference type="GO" id="GO:0004314">
    <property type="term" value="F:[acyl-carrier-protein] S-malonyltransferase activity"/>
    <property type="evidence" value="ECO:0007669"/>
    <property type="project" value="UniProtKB-EC"/>
</dbReference>
<dbReference type="SUPFAM" id="SSF52151">
    <property type="entry name" value="FabD/lysophospholipase-like"/>
    <property type="match status" value="1"/>
</dbReference>
<evidence type="ECO:0000256" key="4">
    <source>
        <dbReference type="ARBA" id="ARBA00048462"/>
    </source>
</evidence>
<dbReference type="EC" id="2.3.1.39" evidence="1"/>
<keyword evidence="3" id="KW-0012">Acyltransferase</keyword>
<accession>A0A8J2U643</accession>
<protein>
    <recommendedName>
        <fullName evidence="1">[acyl-carrier-protein] S-malonyltransferase</fullName>
        <ecNumber evidence="1">2.3.1.39</ecNumber>
    </recommendedName>
</protein>
<comment type="catalytic activity">
    <reaction evidence="4">
        <text>holo-[ACP] + malonyl-CoA = malonyl-[ACP] + CoA</text>
        <dbReference type="Rhea" id="RHEA:41792"/>
        <dbReference type="Rhea" id="RHEA-COMP:9623"/>
        <dbReference type="Rhea" id="RHEA-COMP:9685"/>
        <dbReference type="ChEBI" id="CHEBI:57287"/>
        <dbReference type="ChEBI" id="CHEBI:57384"/>
        <dbReference type="ChEBI" id="CHEBI:64479"/>
        <dbReference type="ChEBI" id="CHEBI:78449"/>
        <dbReference type="EC" id="2.3.1.39"/>
    </reaction>
</comment>
<dbReference type="Proteomes" id="UP000607559">
    <property type="component" value="Unassembled WGS sequence"/>
</dbReference>
<dbReference type="SMART" id="SM00827">
    <property type="entry name" value="PKS_AT"/>
    <property type="match status" value="1"/>
</dbReference>
<evidence type="ECO:0000313" key="7">
    <source>
        <dbReference type="Proteomes" id="UP000607559"/>
    </source>
</evidence>
<dbReference type="PANTHER" id="PTHR42681:SF1">
    <property type="entry name" value="MALONYL-COA-ACYL CARRIER PROTEIN TRANSACYLASE, MITOCHONDRIAL"/>
    <property type="match status" value="1"/>
</dbReference>
<dbReference type="InterPro" id="IPR016035">
    <property type="entry name" value="Acyl_Trfase/lysoPLipase"/>
</dbReference>
<sequence>MKKIALLFPGQGINLNRVGDLVREKPRARAIFEEAGDLIRKDLLKKVDQKSTEIDQALIVTANVAYFECYIKDQEFVPAIHYMAGHSLGEYSALICGDVLPMSEVLPLLEHRQREMNRCAASVKGKMIAIHGVSDKSICQHVDLLRKTGRRVNISAFNAPGQTVISGEKSDVEIAAAEITRTQGRYTPLDINGPLHSDLMTVAKNIFSQYTEQLHPKTPKSIIYSSISGTQLAVAEEIPGMLSQQLNRPVLWQQLIDALIEKGVHLFINVGPDKMLENLMTNHWPQVTCRSLVDKESRASCAAYIKDEMDSFISPVTRCLVNAVSSGPKADKDNPASSFESYNSIWDIQLRVEHRRTVCTSGELDSCLYALTTILHNKGLEDREITRIVDGIKLETGLESLYTMSNIEDEKKSL</sequence>
<dbReference type="InterPro" id="IPR016036">
    <property type="entry name" value="Malonyl_transacylase_ACP-bd"/>
</dbReference>
<feature type="domain" description="Malonyl-CoA:ACP transacylase (MAT)" evidence="5">
    <location>
        <begin position="7"/>
        <end position="296"/>
    </location>
</feature>
<reference evidence="6" key="1">
    <citation type="journal article" date="2014" name="Int. J. Syst. Evol. Microbiol.">
        <title>Complete genome sequence of Corynebacterium casei LMG S-19264T (=DSM 44701T), isolated from a smear-ripened cheese.</title>
        <authorList>
            <consortium name="US DOE Joint Genome Institute (JGI-PGF)"/>
            <person name="Walter F."/>
            <person name="Albersmeier A."/>
            <person name="Kalinowski J."/>
            <person name="Ruckert C."/>
        </authorList>
    </citation>
    <scope>NUCLEOTIDE SEQUENCE</scope>
    <source>
        <strain evidence="6">CGMCC 1.15448</strain>
    </source>
</reference>